<dbReference type="InterPro" id="IPR050985">
    <property type="entry name" value="Alpha-glycosidase_related"/>
</dbReference>
<evidence type="ECO:0000256" key="2">
    <source>
        <dbReference type="ARBA" id="ARBA00012755"/>
    </source>
</evidence>
<dbReference type="InterPro" id="IPR013780">
    <property type="entry name" value="Glyco_hydro_b"/>
</dbReference>
<evidence type="ECO:0000256" key="4">
    <source>
        <dbReference type="ARBA" id="ARBA00023295"/>
    </source>
</evidence>
<evidence type="ECO:0000256" key="3">
    <source>
        <dbReference type="ARBA" id="ARBA00022801"/>
    </source>
</evidence>
<name>A0A1I2SNQ4_9FIRM</name>
<keyword evidence="4" id="KW-0326">Glycosidase</keyword>
<evidence type="ECO:0000256" key="1">
    <source>
        <dbReference type="ARBA" id="ARBA00001255"/>
    </source>
</evidence>
<organism evidence="6 7">
    <name type="scientific">Enterocloster clostridioformis</name>
    <dbReference type="NCBI Taxonomy" id="1531"/>
    <lineage>
        <taxon>Bacteria</taxon>
        <taxon>Bacillati</taxon>
        <taxon>Bacillota</taxon>
        <taxon>Clostridia</taxon>
        <taxon>Lachnospirales</taxon>
        <taxon>Lachnospiraceae</taxon>
        <taxon>Enterocloster</taxon>
    </lineage>
</organism>
<reference evidence="6 7" key="1">
    <citation type="submission" date="2016-10" db="EMBL/GenBank/DDBJ databases">
        <authorList>
            <person name="Varghese N."/>
            <person name="Submissions S."/>
        </authorList>
    </citation>
    <scope>NUCLEOTIDE SEQUENCE [LARGE SCALE GENOMIC DNA]</scope>
    <source>
        <strain evidence="6 7">NLAE-zl-C196</strain>
    </source>
</reference>
<sequence length="559" mass="63932">MIRFMEEQQVFWLDTPNTSYVIGISDGKYVGHIYYGRRIEGGNLRYLLREEEPPFLPSGNAREKVSFLDSFPMEYSFGGTGDFRESCIVIMTEEGQQGLELWYVSHSIYQGKKHLEGMPATWGETCDTLEIVTKDAVTGIEAVLSYSVFTDMDVITRSVRVRNTGEAPVWLNRVLSACIDMEAEDFELLTLHGSWARERHMQYRDIGYGSLVTESLRGESVHQDHPFLGLVSKDCTQTSGQAYGMHLVYSGNFLGKVQKNQFDRIRAVIGLHPEYFCWKLNSKESFQAPEAVLVYSQCGIGKMTRTFHDLYRTHLIRSEWKDRERPVLINNWEAPYFDFDTDKLLCIAREAAKAGIEMLVMDDGWFGHRDSDNSSLGDWYVDKRKIKGGLRLLSDEIHELGLKFGIWFEPGMLYYSPQIWCSDDTDGVERLSIQEGTQLLYPLSAIGAHVSDCPNHATGRNTPFDTRAKVAMAGTFGYELDITEIPEADRKEISSQIALYKKYGSLIREGDYYRLASYRENHLYDCIEVVSKDKETALLTYVQVLAEPNMPSRRILLQV</sequence>
<dbReference type="InterPro" id="IPR031704">
    <property type="entry name" value="Glyco_hydro_36_N"/>
</dbReference>
<accession>A0A1I2SNQ4</accession>
<dbReference type="Gene3D" id="2.60.40.1180">
    <property type="entry name" value="Golgi alpha-mannosidase II"/>
    <property type="match status" value="1"/>
</dbReference>
<dbReference type="RefSeq" id="WP_074664404.1">
    <property type="nucleotide sequence ID" value="NZ_FOIO01000090.1"/>
</dbReference>
<dbReference type="InterPro" id="IPR013785">
    <property type="entry name" value="Aldolase_TIM"/>
</dbReference>
<dbReference type="PRINTS" id="PR00743">
    <property type="entry name" value="GLHYDRLASE36"/>
</dbReference>
<dbReference type="Pfam" id="PF02065">
    <property type="entry name" value="Melibiase"/>
    <property type="match status" value="1"/>
</dbReference>
<dbReference type="GO" id="GO:0004557">
    <property type="term" value="F:alpha-galactosidase activity"/>
    <property type="evidence" value="ECO:0007669"/>
    <property type="project" value="UniProtKB-EC"/>
</dbReference>
<dbReference type="PANTHER" id="PTHR43053:SF3">
    <property type="entry name" value="ALPHA-GALACTOSIDASE C-RELATED"/>
    <property type="match status" value="1"/>
</dbReference>
<dbReference type="InterPro" id="IPR038417">
    <property type="entry name" value="Alpga-gal_N_sf"/>
</dbReference>
<dbReference type="GO" id="GO:0016052">
    <property type="term" value="P:carbohydrate catabolic process"/>
    <property type="evidence" value="ECO:0007669"/>
    <property type="project" value="InterPro"/>
</dbReference>
<gene>
    <name evidence="6" type="ORF">SAMN05216521_10902</name>
</gene>
<proteinExistence type="predicted"/>
<dbReference type="CDD" id="cd14791">
    <property type="entry name" value="GH36"/>
    <property type="match status" value="1"/>
</dbReference>
<dbReference type="Pfam" id="PF16875">
    <property type="entry name" value="Glyco_hydro_36N"/>
    <property type="match status" value="1"/>
</dbReference>
<dbReference type="InterPro" id="IPR017853">
    <property type="entry name" value="GH"/>
</dbReference>
<dbReference type="Gene3D" id="3.20.20.70">
    <property type="entry name" value="Aldolase class I"/>
    <property type="match status" value="2"/>
</dbReference>
<dbReference type="Gene3D" id="2.70.98.60">
    <property type="entry name" value="alpha-galactosidase from lactobacil brevis"/>
    <property type="match status" value="1"/>
</dbReference>
<dbReference type="AlphaFoldDB" id="A0A1I2SNQ4"/>
<dbReference type="InterPro" id="IPR000111">
    <property type="entry name" value="Glyco_hydro_27/36_CS"/>
</dbReference>
<comment type="catalytic activity">
    <reaction evidence="1">
        <text>Hydrolysis of terminal, non-reducing alpha-D-galactose residues in alpha-D-galactosides, including galactose oligosaccharides, galactomannans and galactolipids.</text>
        <dbReference type="EC" id="3.2.1.22"/>
    </reaction>
</comment>
<dbReference type="Proteomes" id="UP000182121">
    <property type="component" value="Unassembled WGS sequence"/>
</dbReference>
<dbReference type="PANTHER" id="PTHR43053">
    <property type="entry name" value="GLYCOSIDASE FAMILY 31"/>
    <property type="match status" value="1"/>
</dbReference>
<dbReference type="SUPFAM" id="SSF51445">
    <property type="entry name" value="(Trans)glycosidases"/>
    <property type="match status" value="1"/>
</dbReference>
<evidence type="ECO:0000259" key="5">
    <source>
        <dbReference type="Pfam" id="PF16875"/>
    </source>
</evidence>
<dbReference type="PROSITE" id="PS00512">
    <property type="entry name" value="ALPHA_GALACTOSIDASE"/>
    <property type="match status" value="1"/>
</dbReference>
<comment type="caution">
    <text evidence="6">The sequence shown here is derived from an EMBL/GenBank/DDBJ whole genome shotgun (WGS) entry which is preliminary data.</text>
</comment>
<feature type="domain" description="Glycosyl hydrolase family 36 N-terminal" evidence="5">
    <location>
        <begin position="29"/>
        <end position="281"/>
    </location>
</feature>
<protein>
    <recommendedName>
        <fullName evidence="2">alpha-galactosidase</fullName>
        <ecNumber evidence="2">3.2.1.22</ecNumber>
    </recommendedName>
</protein>
<dbReference type="InterPro" id="IPR002252">
    <property type="entry name" value="Glyco_hydro_36"/>
</dbReference>
<keyword evidence="3" id="KW-0378">Hydrolase</keyword>
<evidence type="ECO:0000313" key="7">
    <source>
        <dbReference type="Proteomes" id="UP000182121"/>
    </source>
</evidence>
<dbReference type="EC" id="3.2.1.22" evidence="2"/>
<evidence type="ECO:0000313" key="6">
    <source>
        <dbReference type="EMBL" id="SEU18612.1"/>
    </source>
</evidence>
<dbReference type="EMBL" id="FOIO01000090">
    <property type="protein sequence ID" value="SEU18612.1"/>
    <property type="molecule type" value="Genomic_DNA"/>
</dbReference>